<comment type="caution">
    <text evidence="1">The sequence shown here is derived from an EMBL/GenBank/DDBJ whole genome shotgun (WGS) entry which is preliminary data.</text>
</comment>
<dbReference type="AlphaFoldDB" id="A0A0N1H395"/>
<reference evidence="1 2" key="1">
    <citation type="submission" date="2015-06" db="EMBL/GenBank/DDBJ databases">
        <title>Draft genome of the ant-associated black yeast Phialophora attae CBS 131958.</title>
        <authorList>
            <person name="Moreno L.F."/>
            <person name="Stielow B.J."/>
            <person name="de Hoog S."/>
            <person name="Vicente V.A."/>
            <person name="Weiss V.A."/>
            <person name="de Vries M."/>
            <person name="Cruz L.M."/>
            <person name="Souza E.M."/>
        </authorList>
    </citation>
    <scope>NUCLEOTIDE SEQUENCE [LARGE SCALE GENOMIC DNA]</scope>
    <source>
        <strain evidence="1 2">CBS 131958</strain>
    </source>
</reference>
<dbReference type="GeneID" id="28731121"/>
<name>A0A0N1H395_9EURO</name>
<evidence type="ECO:0000313" key="1">
    <source>
        <dbReference type="EMBL" id="KPI35966.1"/>
    </source>
</evidence>
<dbReference type="Proteomes" id="UP000038010">
    <property type="component" value="Unassembled WGS sequence"/>
</dbReference>
<organism evidence="1 2">
    <name type="scientific">Cyphellophora attinorum</name>
    <dbReference type="NCBI Taxonomy" id="1664694"/>
    <lineage>
        <taxon>Eukaryota</taxon>
        <taxon>Fungi</taxon>
        <taxon>Dikarya</taxon>
        <taxon>Ascomycota</taxon>
        <taxon>Pezizomycotina</taxon>
        <taxon>Eurotiomycetes</taxon>
        <taxon>Chaetothyriomycetidae</taxon>
        <taxon>Chaetothyriales</taxon>
        <taxon>Cyphellophoraceae</taxon>
        <taxon>Cyphellophora</taxon>
    </lineage>
</organism>
<dbReference type="VEuPathDB" id="FungiDB:AB675_10467"/>
<evidence type="ECO:0000313" key="2">
    <source>
        <dbReference type="Proteomes" id="UP000038010"/>
    </source>
</evidence>
<sequence>MSPSEATIPSDDEIVSAVEAAKHSNPSASRNDIFALVKTLNSWTISNKQIKKAVDPKPPPPPTIIGPALPPITLPKDALAAQQAYKDTSTRLFRLYGRGEHDYGCSPNSDQQIRIDIMHKRLLDVGCPGPFHDDDKEIVGSAMPLQEMLKFYYAAGKQVGLTKEDVARQLEAEYGVNPLPYEVVESEETRKERQEVYAKNLGEGKKKILLRAPEARKYIQLDAKGEPVFDEKVHGEFTVLVVKIKKGDGLTEFGRV</sequence>
<proteinExistence type="predicted"/>
<dbReference type="OrthoDB" id="4151615at2759"/>
<accession>A0A0N1H395</accession>
<dbReference type="RefSeq" id="XP_017995929.1">
    <property type="nucleotide sequence ID" value="XM_018139241.1"/>
</dbReference>
<protein>
    <submittedName>
        <fullName evidence="1">Uncharacterized protein</fullName>
    </submittedName>
</protein>
<dbReference type="EMBL" id="LFJN01000035">
    <property type="protein sequence ID" value="KPI35966.1"/>
    <property type="molecule type" value="Genomic_DNA"/>
</dbReference>
<keyword evidence="2" id="KW-1185">Reference proteome</keyword>
<gene>
    <name evidence="1" type="ORF">AB675_10467</name>
</gene>